<gene>
    <name evidence="2" type="ORF">A3D03_01120</name>
</gene>
<comment type="caution">
    <text evidence="2">The sequence shown here is derived from an EMBL/GenBank/DDBJ whole genome shotgun (WGS) entry which is preliminary data.</text>
</comment>
<reference evidence="2 3" key="1">
    <citation type="journal article" date="2016" name="Nat. Commun.">
        <title>Thousands of microbial genomes shed light on interconnected biogeochemical processes in an aquifer system.</title>
        <authorList>
            <person name="Anantharaman K."/>
            <person name="Brown C.T."/>
            <person name="Hug L.A."/>
            <person name="Sharon I."/>
            <person name="Castelle C.J."/>
            <person name="Probst A.J."/>
            <person name="Thomas B.C."/>
            <person name="Singh A."/>
            <person name="Wilkins M.J."/>
            <person name="Karaoz U."/>
            <person name="Brodie E.L."/>
            <person name="Williams K.H."/>
            <person name="Hubbard S.S."/>
            <person name="Banfield J.F."/>
        </authorList>
    </citation>
    <scope>NUCLEOTIDE SEQUENCE [LARGE SCALE GENOMIC DNA]</scope>
</reference>
<dbReference type="EMBL" id="MFJN01000056">
    <property type="protein sequence ID" value="OGG20112.1"/>
    <property type="molecule type" value="Genomic_DNA"/>
</dbReference>
<dbReference type="STRING" id="1798384.A3D03_01120"/>
<dbReference type="Proteomes" id="UP000177092">
    <property type="component" value="Unassembled WGS sequence"/>
</dbReference>
<name>A0A1F6A6M9_9BACT</name>
<organism evidence="2 3">
    <name type="scientific">Candidatus Gottesmanbacteria bacterium RIFCSPHIGHO2_02_FULL_40_13</name>
    <dbReference type="NCBI Taxonomy" id="1798384"/>
    <lineage>
        <taxon>Bacteria</taxon>
        <taxon>Candidatus Gottesmaniibacteriota</taxon>
    </lineage>
</organism>
<keyword evidence="1" id="KW-0812">Transmembrane</keyword>
<evidence type="ECO:0000313" key="3">
    <source>
        <dbReference type="Proteomes" id="UP000177092"/>
    </source>
</evidence>
<sequence>MTKRHQIETSSFIIIAIFISSYFVWRSNQNFQNQSRASSPPKIIVPSLNPVLQIETASQISPDGTKNLKMKKIPDSDGSFAFVFTVMDGSGANEYALYTAKVQNPDNLSIPFNTWSPDNKYLYIQKNDNGALVFKATGEPITDGQNYFDVEEIFTDKVKNVTPKIVTGWASLTLLIVNTVKEDKSKGPSYWFEVPSKAIFQLSSQF</sequence>
<accession>A0A1F6A6M9</accession>
<keyword evidence="1" id="KW-0472">Membrane</keyword>
<evidence type="ECO:0000256" key="1">
    <source>
        <dbReference type="SAM" id="Phobius"/>
    </source>
</evidence>
<feature type="transmembrane region" description="Helical" evidence="1">
    <location>
        <begin position="7"/>
        <end position="25"/>
    </location>
</feature>
<keyword evidence="1" id="KW-1133">Transmembrane helix</keyword>
<proteinExistence type="predicted"/>
<evidence type="ECO:0008006" key="4">
    <source>
        <dbReference type="Google" id="ProtNLM"/>
    </source>
</evidence>
<evidence type="ECO:0000313" key="2">
    <source>
        <dbReference type="EMBL" id="OGG20112.1"/>
    </source>
</evidence>
<protein>
    <recommendedName>
        <fullName evidence="4">Dipeptidylpeptidase IV N-terminal domain-containing protein</fullName>
    </recommendedName>
</protein>
<dbReference type="AlphaFoldDB" id="A0A1F6A6M9"/>